<evidence type="ECO:0008006" key="7">
    <source>
        <dbReference type="Google" id="ProtNLM"/>
    </source>
</evidence>
<dbReference type="InterPro" id="IPR038479">
    <property type="entry name" value="Transthyretin-like_sf"/>
</dbReference>
<dbReference type="EMBL" id="UYYB01001497">
    <property type="protein sequence ID" value="VDM65831.1"/>
    <property type="molecule type" value="Genomic_DNA"/>
</dbReference>
<evidence type="ECO:0000256" key="3">
    <source>
        <dbReference type="ARBA" id="ARBA00022525"/>
    </source>
</evidence>
<dbReference type="Gene3D" id="2.60.40.3330">
    <property type="match status" value="1"/>
</dbReference>
<gene>
    <name evidence="5" type="ORF">SVUK_LOCUS829</name>
</gene>
<keyword evidence="3" id="KW-0964">Secreted</keyword>
<protein>
    <recommendedName>
        <fullName evidence="7">Transthyretin-like family protein</fullName>
    </recommendedName>
</protein>
<dbReference type="InterPro" id="IPR001534">
    <property type="entry name" value="Transthyretin-like"/>
</dbReference>
<name>A0A3P7HXQ6_STRVU</name>
<dbReference type="PANTHER" id="PTHR21700">
    <property type="entry name" value="TRANSTHYRETIN-LIKE FAMILY PROTEIN-RELATED"/>
    <property type="match status" value="1"/>
</dbReference>
<keyword evidence="4" id="KW-0732">Signal</keyword>
<evidence type="ECO:0000256" key="1">
    <source>
        <dbReference type="ARBA" id="ARBA00004613"/>
    </source>
</evidence>
<reference evidence="5 6" key="1">
    <citation type="submission" date="2018-11" db="EMBL/GenBank/DDBJ databases">
        <authorList>
            <consortium name="Pathogen Informatics"/>
        </authorList>
    </citation>
    <scope>NUCLEOTIDE SEQUENCE [LARGE SCALE GENOMIC DNA]</scope>
</reference>
<accession>A0A3P7HXQ6</accession>
<dbReference type="AlphaFoldDB" id="A0A3P7HXQ6"/>
<comment type="subcellular location">
    <subcellularLocation>
        <location evidence="1">Secreted</location>
    </subcellularLocation>
</comment>
<dbReference type="GO" id="GO:0005576">
    <property type="term" value="C:extracellular region"/>
    <property type="evidence" value="ECO:0007669"/>
    <property type="project" value="UniProtKB-SubCell"/>
</dbReference>
<dbReference type="GO" id="GO:0009986">
    <property type="term" value="C:cell surface"/>
    <property type="evidence" value="ECO:0007669"/>
    <property type="project" value="InterPro"/>
</dbReference>
<evidence type="ECO:0000256" key="4">
    <source>
        <dbReference type="ARBA" id="ARBA00022729"/>
    </source>
</evidence>
<keyword evidence="6" id="KW-1185">Reference proteome</keyword>
<dbReference type="Proteomes" id="UP000270094">
    <property type="component" value="Unassembled WGS sequence"/>
</dbReference>
<dbReference type="OrthoDB" id="5777086at2759"/>
<dbReference type="Pfam" id="PF01060">
    <property type="entry name" value="TTR-52"/>
    <property type="match status" value="1"/>
</dbReference>
<organism evidence="5 6">
    <name type="scientific">Strongylus vulgaris</name>
    <name type="common">Blood worm</name>
    <dbReference type="NCBI Taxonomy" id="40348"/>
    <lineage>
        <taxon>Eukaryota</taxon>
        <taxon>Metazoa</taxon>
        <taxon>Ecdysozoa</taxon>
        <taxon>Nematoda</taxon>
        <taxon>Chromadorea</taxon>
        <taxon>Rhabditida</taxon>
        <taxon>Rhabditina</taxon>
        <taxon>Rhabditomorpha</taxon>
        <taxon>Strongyloidea</taxon>
        <taxon>Strongylidae</taxon>
        <taxon>Strongylus</taxon>
    </lineage>
</organism>
<comment type="similarity">
    <text evidence="2">Belongs to the nematode transthyretin-like family.</text>
</comment>
<sequence>MPKDNLEGLTLIAHLGPDPDDMLNQGYTDAQGKFQLSGGTTETTQIDPVLKIYHDCNDVTQVGGVAKTFTINLFVLQPGSRKVTFALPSKYVTNAKQPKTVMDIGTINLELIFQEEGREFIVS</sequence>
<evidence type="ECO:0000256" key="2">
    <source>
        <dbReference type="ARBA" id="ARBA00010112"/>
    </source>
</evidence>
<dbReference type="PANTHER" id="PTHR21700:SF118">
    <property type="entry name" value="TRANSTHYRETIN-LIKE FAMILY PROTEIN"/>
    <property type="match status" value="1"/>
</dbReference>
<evidence type="ECO:0000313" key="5">
    <source>
        <dbReference type="EMBL" id="VDM65831.1"/>
    </source>
</evidence>
<evidence type="ECO:0000313" key="6">
    <source>
        <dbReference type="Proteomes" id="UP000270094"/>
    </source>
</evidence>
<proteinExistence type="inferred from homology"/>